<evidence type="ECO:0000313" key="2">
    <source>
        <dbReference type="Proteomes" id="UP001058458"/>
    </source>
</evidence>
<name>A0AB38R001_PARTM</name>
<protein>
    <submittedName>
        <fullName evidence="1">Uncharacterized protein</fullName>
    </submittedName>
</protein>
<dbReference type="RefSeq" id="WP_013877555.1">
    <property type="nucleotide sequence ID" value="NZ_BHZK01000001.1"/>
</dbReference>
<evidence type="ECO:0000313" key="1">
    <source>
        <dbReference type="EMBL" id="UOE76680.1"/>
    </source>
</evidence>
<gene>
    <name evidence="1" type="ORF">IMI45_01895</name>
</gene>
<sequence length="78" mass="8969">MSLFSYLPFTNKRGATLRNKLFHAWSDYGEEDAQKDQNEKANQAMAEAMMILVPFHPIVDETESIVVFAYTDKRKIAV</sequence>
<dbReference type="Proteomes" id="UP001058458">
    <property type="component" value="Chromosome"/>
</dbReference>
<dbReference type="AlphaFoldDB" id="A0AB38R001"/>
<proteinExistence type="predicted"/>
<reference evidence="1" key="1">
    <citation type="submission" date="2020-10" db="EMBL/GenBank/DDBJ databases">
        <authorList>
            <person name="Delgado J.A."/>
            <person name="Gonzalez J.M."/>
        </authorList>
    </citation>
    <scope>NUCLEOTIDE SEQUENCE</scope>
    <source>
        <strain evidence="1">23.6</strain>
    </source>
</reference>
<accession>A0AB38R001</accession>
<dbReference type="EMBL" id="CP063414">
    <property type="protein sequence ID" value="UOE76680.1"/>
    <property type="molecule type" value="Genomic_DNA"/>
</dbReference>
<organism evidence="1 2">
    <name type="scientific">Parageobacillus thermoglucosidasius</name>
    <name type="common">Geobacillus thermoglucosidasius</name>
    <dbReference type="NCBI Taxonomy" id="1426"/>
    <lineage>
        <taxon>Bacteria</taxon>
        <taxon>Bacillati</taxon>
        <taxon>Bacillota</taxon>
        <taxon>Bacilli</taxon>
        <taxon>Bacillales</taxon>
        <taxon>Anoxybacillaceae</taxon>
        <taxon>Parageobacillus</taxon>
    </lineage>
</organism>